<evidence type="ECO:0000313" key="3">
    <source>
        <dbReference type="Proteomes" id="UP000036890"/>
    </source>
</evidence>
<protein>
    <submittedName>
        <fullName evidence="2">Membrane protein</fullName>
    </submittedName>
</protein>
<feature type="signal peptide" evidence="1">
    <location>
        <begin position="1"/>
        <end position="25"/>
    </location>
</feature>
<dbReference type="OrthoDB" id="6053586at2"/>
<organism evidence="2 3">
    <name type="scientific">Stenotrophomonas geniculata N1</name>
    <dbReference type="NCBI Taxonomy" id="1167641"/>
    <lineage>
        <taxon>Bacteria</taxon>
        <taxon>Pseudomonadati</taxon>
        <taxon>Pseudomonadota</taxon>
        <taxon>Gammaproteobacteria</taxon>
        <taxon>Lysobacterales</taxon>
        <taxon>Lysobacteraceae</taxon>
        <taxon>Stenotrophomonas</taxon>
    </lineage>
</organism>
<evidence type="ECO:0000313" key="2">
    <source>
        <dbReference type="EMBL" id="KOE99231.1"/>
    </source>
</evidence>
<evidence type="ECO:0000256" key="1">
    <source>
        <dbReference type="SAM" id="SignalP"/>
    </source>
</evidence>
<dbReference type="GeneID" id="86938171"/>
<dbReference type="AlphaFoldDB" id="A0A0L8AAH9"/>
<feature type="chain" id="PRO_5005579659" evidence="1">
    <location>
        <begin position="26"/>
        <end position="69"/>
    </location>
</feature>
<proteinExistence type="predicted"/>
<dbReference type="EMBL" id="AJLO02000023">
    <property type="protein sequence ID" value="KOE99231.1"/>
    <property type="molecule type" value="Genomic_DNA"/>
</dbReference>
<dbReference type="Proteomes" id="UP000036890">
    <property type="component" value="Unassembled WGS sequence"/>
</dbReference>
<accession>A0A0L8AAH9</accession>
<comment type="caution">
    <text evidence="2">The sequence shown here is derived from an EMBL/GenBank/DDBJ whole genome shotgun (WGS) entry which is preliminary data.</text>
</comment>
<gene>
    <name evidence="2" type="ORF">W7K_10525</name>
</gene>
<reference evidence="2 3" key="1">
    <citation type="journal article" date="2012" name="J. Bacteriol.">
        <title>Genome sequence of a novel nicotine-degrading strain, Pseudomonas geniculata N1.</title>
        <authorList>
            <person name="Tang H."/>
            <person name="Yu H."/>
            <person name="Tai C."/>
            <person name="Huang K."/>
            <person name="Liu Y."/>
            <person name="Wang L."/>
            <person name="Yao Y."/>
            <person name="Wu G."/>
            <person name="Xu P."/>
        </authorList>
    </citation>
    <scope>NUCLEOTIDE SEQUENCE [LARGE SCALE GENOMIC DNA]</scope>
    <source>
        <strain evidence="2 3">N1</strain>
    </source>
</reference>
<keyword evidence="1" id="KW-0732">Signal</keyword>
<name>A0A0L8AAH9_9GAMM</name>
<sequence length="69" mass="7263">MKSTLLHKLSAAALIYATLVGAVFAQTGGVCGGGLYCEELRQECLAAGKSKVLCDLQYRHCVQDACGAR</sequence>
<dbReference type="RefSeq" id="WP_010483987.1">
    <property type="nucleotide sequence ID" value="NZ_AJLO02000023.1"/>
</dbReference>